<name>A0A8S0ZYX0_ARCPL</name>
<dbReference type="OrthoDB" id="7335200at2759"/>
<evidence type="ECO:0000256" key="1">
    <source>
        <dbReference type="SAM" id="MobiDB-lite"/>
    </source>
</evidence>
<evidence type="ECO:0000313" key="6">
    <source>
        <dbReference type="Proteomes" id="UP000494256"/>
    </source>
</evidence>
<gene>
    <name evidence="3" type="ORF">APLA_LOCUS5362</name>
    <name evidence="4" type="ORF">APLA_LOCUS8122</name>
</gene>
<reference evidence="5 6" key="1">
    <citation type="submission" date="2020-04" db="EMBL/GenBank/DDBJ databases">
        <authorList>
            <person name="Wallbank WR R."/>
            <person name="Pardo Diaz C."/>
            <person name="Kozak K."/>
            <person name="Martin S."/>
            <person name="Jiggins C."/>
            <person name="Moest M."/>
            <person name="Warren A I."/>
            <person name="Byers J.R.P. K."/>
            <person name="Montejo-Kovacevich G."/>
            <person name="Yen C E."/>
        </authorList>
    </citation>
    <scope>NUCLEOTIDE SEQUENCE [LARGE SCALE GENOMIC DNA]</scope>
</reference>
<protein>
    <submittedName>
        <fullName evidence="4">Uncharacterized protein</fullName>
    </submittedName>
</protein>
<evidence type="ECO:0000256" key="2">
    <source>
        <dbReference type="SAM" id="SignalP"/>
    </source>
</evidence>
<evidence type="ECO:0000313" key="3">
    <source>
        <dbReference type="EMBL" id="CAB3233653.1"/>
    </source>
</evidence>
<dbReference type="Proteomes" id="UP000494106">
    <property type="component" value="Unassembled WGS sequence"/>
</dbReference>
<evidence type="ECO:0000313" key="4">
    <source>
        <dbReference type="EMBL" id="CAB3238304.1"/>
    </source>
</evidence>
<sequence>MEVLKVCAVFLFIILSLHEGLSRKHHLNADDRFAASYCRKIKLCIRGGDVVCAFDKRREITAMFPDKCIYYAVNCFKQGRYKKLDVNACRPNITYSAERLTQVNGDPLLMFMTYLPSKLTKMANGEKPDFSLIQPTKPMEANSRQRNNVSEYQPQFGNS</sequence>
<dbReference type="EMBL" id="CADEBC010000479">
    <property type="protein sequence ID" value="CAB3233653.1"/>
    <property type="molecule type" value="Genomic_DNA"/>
</dbReference>
<dbReference type="Proteomes" id="UP000494256">
    <property type="component" value="Unassembled WGS sequence"/>
</dbReference>
<comment type="caution">
    <text evidence="4">The sequence shown here is derived from an EMBL/GenBank/DDBJ whole genome shotgun (WGS) entry which is preliminary data.</text>
</comment>
<dbReference type="AlphaFoldDB" id="A0A8S0ZYX0"/>
<organism evidence="4 6">
    <name type="scientific">Arctia plantaginis</name>
    <name type="common">Wood tiger moth</name>
    <name type="synonym">Phalaena plantaginis</name>
    <dbReference type="NCBI Taxonomy" id="874455"/>
    <lineage>
        <taxon>Eukaryota</taxon>
        <taxon>Metazoa</taxon>
        <taxon>Ecdysozoa</taxon>
        <taxon>Arthropoda</taxon>
        <taxon>Hexapoda</taxon>
        <taxon>Insecta</taxon>
        <taxon>Pterygota</taxon>
        <taxon>Neoptera</taxon>
        <taxon>Endopterygota</taxon>
        <taxon>Lepidoptera</taxon>
        <taxon>Glossata</taxon>
        <taxon>Ditrysia</taxon>
        <taxon>Noctuoidea</taxon>
        <taxon>Erebidae</taxon>
        <taxon>Arctiinae</taxon>
        <taxon>Arctia</taxon>
    </lineage>
</organism>
<evidence type="ECO:0000313" key="5">
    <source>
        <dbReference type="Proteomes" id="UP000494106"/>
    </source>
</evidence>
<proteinExistence type="predicted"/>
<dbReference type="EMBL" id="CADEBD010000306">
    <property type="protein sequence ID" value="CAB3238304.1"/>
    <property type="molecule type" value="Genomic_DNA"/>
</dbReference>
<feature type="signal peptide" evidence="2">
    <location>
        <begin position="1"/>
        <end position="22"/>
    </location>
</feature>
<feature type="chain" id="PRO_5036434305" evidence="2">
    <location>
        <begin position="23"/>
        <end position="159"/>
    </location>
</feature>
<keyword evidence="5" id="KW-1185">Reference proteome</keyword>
<feature type="region of interest" description="Disordered" evidence="1">
    <location>
        <begin position="130"/>
        <end position="159"/>
    </location>
</feature>
<feature type="compositionally biased region" description="Polar residues" evidence="1">
    <location>
        <begin position="142"/>
        <end position="159"/>
    </location>
</feature>
<accession>A0A8S0ZYX0</accession>
<keyword evidence="2" id="KW-0732">Signal</keyword>